<dbReference type="SUPFAM" id="SSF52777">
    <property type="entry name" value="CoA-dependent acyltransferases"/>
    <property type="match status" value="2"/>
</dbReference>
<dbReference type="CDD" id="cd19531">
    <property type="entry name" value="LCL_NRPS-like"/>
    <property type="match status" value="1"/>
</dbReference>
<dbReference type="InterPro" id="IPR009081">
    <property type="entry name" value="PP-bd_ACP"/>
</dbReference>
<sequence length="646" mass="69943">MSATCPARQAVPHARLDAMSPAKRALVAKRLAGRGARTGDSVVPVPRDGRFEVSAAQRRLWYMDQLSPGSAVFDLSVALRLTGPLKSEVLQTAVRQVFAQHESLRTVFPAPGGSPVRRILPEIEEDLTPVVLMDDAGAGAGLVAALEAEAARPFPFEHGPLARVRLFQCDPAEHVLLLVIHHSVCDGLSMSLVIDELMKLYTAGVRGAEAELEPLRVEYADHTAWEAEPRRDEELAPQLDYWRRTLRRAPATVDLPIDWPRAAVQSFRGTLHRFTLPSGIWPAVREVARAEQATPFTVLLAAFSTLLSRCSTQGEVTVATPVANRPQDEIQNVVGFFVNSIALRVDTSGNPAFSELVGRVRDVTQEALARSPAHAPIAQVSFALLDDRAMDDAIGGLRVTTVDHHTGTAKYDLTLELWPDSAGELHGTLEYATDLFAPTTVTELVRRFGTLLGHLAAEPGTAVGQVPLLPDEETRRIEGAWRAADGPVPFVGRCVHKEFERQVRRTADLPALVAGERTRTSDGEIDWPAFPHPTGADSAVPDGVADLPRTPLERTVAEVRGQVLGLPEVGRDADFLALGGHSLVATRAVARLRDALGPDIPLREFLRSSSPADLAARTEGLGVAPKRPRVVPTPRTCRMRRAGSAS</sequence>
<evidence type="ECO:0000256" key="2">
    <source>
        <dbReference type="ARBA" id="ARBA00022450"/>
    </source>
</evidence>
<evidence type="ECO:0000256" key="1">
    <source>
        <dbReference type="ARBA" id="ARBA00001957"/>
    </source>
</evidence>
<keyword evidence="3" id="KW-0597">Phosphoprotein</keyword>
<comment type="caution">
    <text evidence="5">The sequence shown here is derived from an EMBL/GenBank/DDBJ whole genome shotgun (WGS) entry which is preliminary data.</text>
</comment>
<evidence type="ECO:0000256" key="3">
    <source>
        <dbReference type="ARBA" id="ARBA00022553"/>
    </source>
</evidence>
<accession>A0A6B3BVW2</accession>
<dbReference type="Gene3D" id="3.30.559.30">
    <property type="entry name" value="Nonribosomal peptide synthetase, condensation domain"/>
    <property type="match status" value="1"/>
</dbReference>
<proteinExistence type="predicted"/>
<dbReference type="Gene3D" id="3.40.50.1820">
    <property type="entry name" value="alpha/beta hydrolase"/>
    <property type="match status" value="1"/>
</dbReference>
<evidence type="ECO:0000259" key="4">
    <source>
        <dbReference type="PROSITE" id="PS50075"/>
    </source>
</evidence>
<dbReference type="EMBL" id="JAAGLU010000017">
    <property type="protein sequence ID" value="NEC88376.1"/>
    <property type="molecule type" value="Genomic_DNA"/>
</dbReference>
<dbReference type="RefSeq" id="WP_164316493.1">
    <property type="nucleotide sequence ID" value="NZ_JAAGLU010000017.1"/>
</dbReference>
<dbReference type="InterPro" id="IPR023213">
    <property type="entry name" value="CAT-like_dom_sf"/>
</dbReference>
<dbReference type="InterPro" id="IPR006162">
    <property type="entry name" value="Ppantetheine_attach_site"/>
</dbReference>
<dbReference type="AlphaFoldDB" id="A0A6B3BVW2"/>
<dbReference type="PROSITE" id="PS50075">
    <property type="entry name" value="CARRIER"/>
    <property type="match status" value="1"/>
</dbReference>
<dbReference type="Pfam" id="PF00668">
    <property type="entry name" value="Condensation"/>
    <property type="match status" value="1"/>
</dbReference>
<evidence type="ECO:0000313" key="5">
    <source>
        <dbReference type="EMBL" id="NEC88376.1"/>
    </source>
</evidence>
<dbReference type="InterPro" id="IPR036736">
    <property type="entry name" value="ACP-like_sf"/>
</dbReference>
<dbReference type="GO" id="GO:0008610">
    <property type="term" value="P:lipid biosynthetic process"/>
    <property type="evidence" value="ECO:0007669"/>
    <property type="project" value="UniProtKB-ARBA"/>
</dbReference>
<dbReference type="Gene3D" id="3.30.559.10">
    <property type="entry name" value="Chloramphenicol acetyltransferase-like domain"/>
    <property type="match status" value="1"/>
</dbReference>
<dbReference type="PANTHER" id="PTHR45527:SF1">
    <property type="entry name" value="FATTY ACID SYNTHASE"/>
    <property type="match status" value="1"/>
</dbReference>
<dbReference type="PANTHER" id="PTHR45527">
    <property type="entry name" value="NONRIBOSOMAL PEPTIDE SYNTHETASE"/>
    <property type="match status" value="1"/>
</dbReference>
<dbReference type="SMART" id="SM00823">
    <property type="entry name" value="PKS_PP"/>
    <property type="match status" value="1"/>
</dbReference>
<dbReference type="GO" id="GO:0043041">
    <property type="term" value="P:amino acid activation for nonribosomal peptide biosynthetic process"/>
    <property type="evidence" value="ECO:0007669"/>
    <property type="project" value="TreeGrafter"/>
</dbReference>
<protein>
    <recommendedName>
        <fullName evidence="4">Carrier domain-containing protein</fullName>
    </recommendedName>
</protein>
<dbReference type="GO" id="GO:0003824">
    <property type="term" value="F:catalytic activity"/>
    <property type="evidence" value="ECO:0007669"/>
    <property type="project" value="InterPro"/>
</dbReference>
<dbReference type="GO" id="GO:0017000">
    <property type="term" value="P:antibiotic biosynthetic process"/>
    <property type="evidence" value="ECO:0007669"/>
    <property type="project" value="UniProtKB-ARBA"/>
</dbReference>
<dbReference type="InterPro" id="IPR001242">
    <property type="entry name" value="Condensation_dom"/>
</dbReference>
<organism evidence="5">
    <name type="scientific">Streptomyces sp. SID12501</name>
    <dbReference type="NCBI Taxonomy" id="2706042"/>
    <lineage>
        <taxon>Bacteria</taxon>
        <taxon>Bacillati</taxon>
        <taxon>Actinomycetota</taxon>
        <taxon>Actinomycetes</taxon>
        <taxon>Kitasatosporales</taxon>
        <taxon>Streptomycetaceae</taxon>
        <taxon>Streptomyces</taxon>
    </lineage>
</organism>
<dbReference type="GO" id="GO:0005737">
    <property type="term" value="C:cytoplasm"/>
    <property type="evidence" value="ECO:0007669"/>
    <property type="project" value="TreeGrafter"/>
</dbReference>
<keyword evidence="2" id="KW-0596">Phosphopantetheine</keyword>
<reference evidence="5" key="1">
    <citation type="submission" date="2020-01" db="EMBL/GenBank/DDBJ databases">
        <title>Insect and environment-associated Actinomycetes.</title>
        <authorList>
            <person name="Currrie C."/>
            <person name="Chevrette M."/>
            <person name="Carlson C."/>
            <person name="Stubbendieck R."/>
            <person name="Wendt-Pienkowski E."/>
        </authorList>
    </citation>
    <scope>NUCLEOTIDE SEQUENCE</scope>
    <source>
        <strain evidence="5">SID12501</strain>
    </source>
</reference>
<comment type="cofactor">
    <cofactor evidence="1">
        <name>pantetheine 4'-phosphate</name>
        <dbReference type="ChEBI" id="CHEBI:47942"/>
    </cofactor>
</comment>
<dbReference type="PROSITE" id="PS00012">
    <property type="entry name" value="PHOSPHOPANTETHEINE"/>
    <property type="match status" value="1"/>
</dbReference>
<feature type="domain" description="Carrier" evidence="4">
    <location>
        <begin position="547"/>
        <end position="622"/>
    </location>
</feature>
<dbReference type="GO" id="GO:0031177">
    <property type="term" value="F:phosphopantetheine binding"/>
    <property type="evidence" value="ECO:0007669"/>
    <property type="project" value="InterPro"/>
</dbReference>
<dbReference type="InterPro" id="IPR029058">
    <property type="entry name" value="AB_hydrolase_fold"/>
</dbReference>
<dbReference type="GO" id="GO:0044550">
    <property type="term" value="P:secondary metabolite biosynthetic process"/>
    <property type="evidence" value="ECO:0007669"/>
    <property type="project" value="TreeGrafter"/>
</dbReference>
<gene>
    <name evidence="5" type="ORF">G3I71_21675</name>
</gene>
<dbReference type="Pfam" id="PF00550">
    <property type="entry name" value="PP-binding"/>
    <property type="match status" value="1"/>
</dbReference>
<name>A0A6B3BVW2_9ACTN</name>
<dbReference type="InterPro" id="IPR020806">
    <property type="entry name" value="PKS_PP-bd"/>
</dbReference>
<dbReference type="SUPFAM" id="SSF47336">
    <property type="entry name" value="ACP-like"/>
    <property type="match status" value="1"/>
</dbReference>